<dbReference type="GO" id="GO:0004176">
    <property type="term" value="F:ATP-dependent peptidase activity"/>
    <property type="evidence" value="ECO:0007669"/>
    <property type="project" value="UniProtKB-UniRule"/>
</dbReference>
<keyword evidence="6" id="KW-1185">Reference proteome</keyword>
<gene>
    <name evidence="5" type="ordered locus">CKL_1179</name>
</gene>
<dbReference type="Gene3D" id="3.40.50.300">
    <property type="entry name" value="P-loop containing nucleotide triphosphate hydrolases"/>
    <property type="match status" value="2"/>
</dbReference>
<comment type="similarity">
    <text evidence="2">Belongs to the peptidase S16 family.</text>
</comment>
<evidence type="ECO:0000256" key="2">
    <source>
        <dbReference type="PROSITE-ProRule" id="PRU01122"/>
    </source>
</evidence>
<dbReference type="GO" id="GO:0004252">
    <property type="term" value="F:serine-type endopeptidase activity"/>
    <property type="evidence" value="ECO:0007669"/>
    <property type="project" value="UniProtKB-UniRule"/>
</dbReference>
<keyword evidence="2" id="KW-0720">Serine protease</keyword>
<comment type="catalytic activity">
    <reaction evidence="2">
        <text>Hydrolysis of proteins in presence of ATP.</text>
        <dbReference type="EC" id="3.4.21.53"/>
    </reaction>
</comment>
<dbReference type="Gene3D" id="3.30.230.10">
    <property type="match status" value="1"/>
</dbReference>
<name>A5N7E0_CLOK5</name>
<dbReference type="eggNOG" id="COG1067">
    <property type="taxonomic scope" value="Bacteria"/>
</dbReference>
<dbReference type="KEGG" id="ckl:CKL_1179"/>
<feature type="coiled-coil region" evidence="3">
    <location>
        <begin position="138"/>
        <end position="165"/>
    </location>
</feature>
<dbReference type="Pfam" id="PF05362">
    <property type="entry name" value="Lon_C"/>
    <property type="match status" value="1"/>
</dbReference>
<evidence type="ECO:0000256" key="3">
    <source>
        <dbReference type="SAM" id="Coils"/>
    </source>
</evidence>
<evidence type="ECO:0000256" key="1">
    <source>
        <dbReference type="ARBA" id="ARBA00022670"/>
    </source>
</evidence>
<dbReference type="PANTHER" id="PTHR10046">
    <property type="entry name" value="ATP DEPENDENT LON PROTEASE FAMILY MEMBER"/>
    <property type="match status" value="1"/>
</dbReference>
<dbReference type="SUPFAM" id="SSF54211">
    <property type="entry name" value="Ribosomal protein S5 domain 2-like"/>
    <property type="match status" value="1"/>
</dbReference>
<dbReference type="Pfam" id="PF13654">
    <property type="entry name" value="AAA_32"/>
    <property type="match status" value="1"/>
</dbReference>
<reference evidence="5 6" key="1">
    <citation type="journal article" date="2008" name="Proc. Natl. Acad. Sci. U.S.A.">
        <title>The genome of Clostridium kluyveri, a strict anaerobe with unique metabolic features.</title>
        <authorList>
            <person name="Seedorf H."/>
            <person name="Fricke W.F."/>
            <person name="Veith B."/>
            <person name="Brueggemann H."/>
            <person name="Liesegang H."/>
            <person name="Strittmatter A."/>
            <person name="Miethke M."/>
            <person name="Buckel W."/>
            <person name="Hinderberger J."/>
            <person name="Li F."/>
            <person name="Hagemeier C."/>
            <person name="Thauer R.K."/>
            <person name="Gottschalk G."/>
        </authorList>
    </citation>
    <scope>NUCLEOTIDE SEQUENCE [LARGE SCALE GENOMIC DNA]</scope>
    <source>
        <strain evidence="6">ATCC 8527 / DSM 555 / NCIMB 10680</strain>
    </source>
</reference>
<dbReference type="GO" id="GO:0030163">
    <property type="term" value="P:protein catabolic process"/>
    <property type="evidence" value="ECO:0007669"/>
    <property type="project" value="InterPro"/>
</dbReference>
<evidence type="ECO:0000313" key="6">
    <source>
        <dbReference type="Proteomes" id="UP000002411"/>
    </source>
</evidence>
<dbReference type="InterPro" id="IPR014721">
    <property type="entry name" value="Ribsml_uS5_D2-typ_fold_subgr"/>
</dbReference>
<dbReference type="InterPro" id="IPR027065">
    <property type="entry name" value="Lon_Prtase"/>
</dbReference>
<feature type="domain" description="Lon proteolytic" evidence="4">
    <location>
        <begin position="555"/>
        <end position="750"/>
    </location>
</feature>
<dbReference type="PROSITE" id="PS51786">
    <property type="entry name" value="LON_PROTEOLYTIC"/>
    <property type="match status" value="1"/>
</dbReference>
<keyword evidence="2 5" id="KW-0378">Hydrolase</keyword>
<dbReference type="HOGENOM" id="CLU_014785_1_1_9"/>
<dbReference type="InterPro" id="IPR041699">
    <property type="entry name" value="AAA_32"/>
</dbReference>
<protein>
    <recommendedName>
        <fullName evidence="2">endopeptidase La</fullName>
        <ecNumber evidence="2">3.4.21.53</ecNumber>
    </recommendedName>
</protein>
<proteinExistence type="inferred from homology"/>
<feature type="active site" evidence="2">
    <location>
        <position position="688"/>
    </location>
</feature>
<dbReference type="GO" id="GO:0005524">
    <property type="term" value="F:ATP binding"/>
    <property type="evidence" value="ECO:0007669"/>
    <property type="project" value="InterPro"/>
</dbReference>
<dbReference type="EC" id="3.4.21.53" evidence="2"/>
<dbReference type="GO" id="GO:0006508">
    <property type="term" value="P:proteolysis"/>
    <property type="evidence" value="ECO:0007669"/>
    <property type="project" value="UniProtKB-KW"/>
</dbReference>
<evidence type="ECO:0000259" key="4">
    <source>
        <dbReference type="PROSITE" id="PS51786"/>
    </source>
</evidence>
<dbReference type="EMBL" id="CP000673">
    <property type="protein sequence ID" value="EDK33221.1"/>
    <property type="molecule type" value="Genomic_DNA"/>
</dbReference>
<evidence type="ECO:0000313" key="5">
    <source>
        <dbReference type="EMBL" id="EDK33221.1"/>
    </source>
</evidence>
<dbReference type="InterPro" id="IPR008269">
    <property type="entry name" value="Lon_proteolytic"/>
</dbReference>
<accession>A5N7E0</accession>
<dbReference type="PRINTS" id="PR00830">
    <property type="entry name" value="ENDOLAPTASE"/>
</dbReference>
<dbReference type="RefSeq" id="WP_012101560.1">
    <property type="nucleotide sequence ID" value="NC_009706.1"/>
</dbReference>
<organism evidence="5 6">
    <name type="scientific">Clostridium kluyveri (strain ATCC 8527 / DSM 555 / NBRC 12016 / NCIMB 10680 / K1)</name>
    <dbReference type="NCBI Taxonomy" id="431943"/>
    <lineage>
        <taxon>Bacteria</taxon>
        <taxon>Bacillati</taxon>
        <taxon>Bacillota</taxon>
        <taxon>Clostridia</taxon>
        <taxon>Eubacteriales</taxon>
        <taxon>Clostridiaceae</taxon>
        <taxon>Clostridium</taxon>
    </lineage>
</organism>
<dbReference type="InterPro" id="IPR020568">
    <property type="entry name" value="Ribosomal_Su5_D2-typ_SF"/>
</dbReference>
<feature type="active site" evidence="2">
    <location>
        <position position="645"/>
    </location>
</feature>
<sequence>MDRELSKEKIIYNFKLYDIDFAHQDKHDISKTFKFIPEYKEVYEKINMALKINKEGYNIYLIDDFSRDKLENIIEFIKSTMENKNPLKDICYVVVKDVKKPKVLFLTAGKGRELKVMLRKVQKKYFECTYEFYNGSSHREKEILVEELQKERSKLINKILEISNKEGFTLKINENGFNFIPLKQNGEMMNENEYEMLGMKEKENIIDKVNILKNSSEEILDKLKNIELDQIEKIKFIINSYYEKETEDIKKEYLKLFKEDNEALEFLNQACSNIENEIKDIYSISYEDDKENISRIIYRYSVNVLVDNSENKEPPIIFEEDPNVNNLLGSVEYENINGTYTTGVNLIRPGSLLKANGGCLILRVSSLLNNKSAYYYFKKSIISGKIDLNYDRGYLELLSLSGLKPEPIKFSEKIILIGDYNTYDLLYSYDEDFKKIFKIRVEYNALLNINKETKISFLGKVFSICRSNKLHDVDEEGIKELAKFLSRKAEDRDKLFMDDYELERILMISDNRVIKDGRKIITGTDIINTAYEEELIEKRMMDMYKGGQIFIDVTGKVVGQINGLSVINTGYFNFGKPIKITCTCLKGNGDVIDVQKESDLSGKIHNKAINILKGYIKRLTGGYDKCSVDFYLSFEQVYGQIDGDSASVAEVISMISSLSKIGIRQNIAVTGSINQFGEIQPIGGVNEKIEGFFKICKILGGTKGKGVLIPNSNIKSLALKNPVEKEVEKGNFHIYCMSNLKDAVEILMERDYNTVIHTAKRELKKYSSNR</sequence>
<dbReference type="InterPro" id="IPR027417">
    <property type="entry name" value="P-loop_NTPase"/>
</dbReference>
<keyword evidence="1 2" id="KW-0645">Protease</keyword>
<keyword evidence="3" id="KW-0175">Coiled coil</keyword>
<dbReference type="AlphaFoldDB" id="A5N7E0"/>
<dbReference type="Proteomes" id="UP000002411">
    <property type="component" value="Chromosome"/>
</dbReference>